<dbReference type="RefSeq" id="WP_211559535.1">
    <property type="nucleotide sequence ID" value="NZ_JAGVRK010000001.1"/>
</dbReference>
<dbReference type="Pfam" id="PF08955">
    <property type="entry name" value="BofC_C"/>
    <property type="match status" value="1"/>
</dbReference>
<proteinExistence type="predicted"/>
<dbReference type="EMBL" id="JAGVRK010000001">
    <property type="protein sequence ID" value="MBS2969854.1"/>
    <property type="molecule type" value="Genomic_DNA"/>
</dbReference>
<feature type="domain" description="Bypass of forespore C C-terminal" evidence="1">
    <location>
        <begin position="94"/>
        <end position="167"/>
    </location>
</feature>
<evidence type="ECO:0000259" key="2">
    <source>
        <dbReference type="Pfam" id="PF08977"/>
    </source>
</evidence>
<dbReference type="InterPro" id="IPR038117">
    <property type="entry name" value="BofC_C_sf"/>
</dbReference>
<evidence type="ECO:0000313" key="3">
    <source>
        <dbReference type="EMBL" id="MBS2969854.1"/>
    </source>
</evidence>
<dbReference type="Gene3D" id="3.30.70.1740">
    <property type="entry name" value="Bypass-of-forespore C, C-terminal domain"/>
    <property type="match status" value="1"/>
</dbReference>
<comment type="caution">
    <text evidence="3">The sequence shown here is derived from an EMBL/GenBank/DDBJ whole genome shotgun (WGS) entry which is preliminary data.</text>
</comment>
<evidence type="ECO:0000313" key="4">
    <source>
        <dbReference type="Proteomes" id="UP000682403"/>
    </source>
</evidence>
<sequence length="176" mass="20339">MLTRQPIIYIQLSLITLITLFCTVNVQALEQRTADEANGKSITLFLERDYLDGEVSVEIKREPYYSQSHVLARYPGWRLVEKSEKRIVLRKSMNDISPFMKANGYFGLNNEGILSIFDGKPNEEGKVIQSFFQIDVGKLETKRHMELENGIRVASRKKYLHVIETFKQYGTPCSKK</sequence>
<gene>
    <name evidence="3" type="ORF">J9317_13865</name>
</gene>
<dbReference type="InterPro" id="IPR015050">
    <property type="entry name" value="BofC_C"/>
</dbReference>
<dbReference type="InterPro" id="IPR015071">
    <property type="entry name" value="BOFC_N"/>
</dbReference>
<organism evidence="3 4">
    <name type="scientific">Metabacillus flavus</name>
    <dbReference type="NCBI Taxonomy" id="2823519"/>
    <lineage>
        <taxon>Bacteria</taxon>
        <taxon>Bacillati</taxon>
        <taxon>Bacillota</taxon>
        <taxon>Bacilli</taxon>
        <taxon>Bacillales</taxon>
        <taxon>Bacillaceae</taxon>
        <taxon>Metabacillus</taxon>
    </lineage>
</organism>
<dbReference type="InterPro" id="IPR038118">
    <property type="entry name" value="BOFC_N_sf"/>
</dbReference>
<evidence type="ECO:0000259" key="1">
    <source>
        <dbReference type="Pfam" id="PF08955"/>
    </source>
</evidence>
<reference evidence="3 4" key="1">
    <citation type="submission" date="2021-04" db="EMBL/GenBank/DDBJ databases">
        <title>Metabacillus sp. strain KIGAM252 whole genome sequence.</title>
        <authorList>
            <person name="Seo M.-J."/>
            <person name="Cho E.-S."/>
            <person name="Hwang C.Y."/>
            <person name="Yoon D.J."/>
        </authorList>
    </citation>
    <scope>NUCLEOTIDE SEQUENCE [LARGE SCALE GENOMIC DNA]</scope>
    <source>
        <strain evidence="3 4">KIGAM252</strain>
    </source>
</reference>
<dbReference type="Proteomes" id="UP000682403">
    <property type="component" value="Unassembled WGS sequence"/>
</dbReference>
<feature type="domain" description="Bypass-of-forespore C N-terminal" evidence="2">
    <location>
        <begin position="42"/>
        <end position="91"/>
    </location>
</feature>
<accession>A0ABS5LGY3</accession>
<protein>
    <submittedName>
        <fullName evidence="3">BofC C-terminal domain-containing protein</fullName>
    </submittedName>
</protein>
<dbReference type="Gene3D" id="3.10.20.420">
    <property type="entry name" value="Bypass-of-forespore C, N-terminal domain"/>
    <property type="match status" value="1"/>
</dbReference>
<dbReference type="Pfam" id="PF08977">
    <property type="entry name" value="BOFC_N"/>
    <property type="match status" value="1"/>
</dbReference>
<name>A0ABS5LGY3_9BACI</name>
<keyword evidence="4" id="KW-1185">Reference proteome</keyword>